<proteinExistence type="predicted"/>
<reference evidence="1 2" key="1">
    <citation type="submission" date="2010-01" db="EMBL/GenBank/DDBJ databases">
        <authorList>
            <person name="Weinstock G."/>
            <person name="Sodergren E."/>
            <person name="Clifton S."/>
            <person name="Fulton L."/>
            <person name="Fulton B."/>
            <person name="Courtney L."/>
            <person name="Fronick C."/>
            <person name="Harrison M."/>
            <person name="Strong C."/>
            <person name="Farmer C."/>
            <person name="Delahaunty K."/>
            <person name="Markovic C."/>
            <person name="Hall O."/>
            <person name="Minx P."/>
            <person name="Tomlinson C."/>
            <person name="Mitreva M."/>
            <person name="Nelson J."/>
            <person name="Hou S."/>
            <person name="Wollam A."/>
            <person name="Pepin K.H."/>
            <person name="Johnson M."/>
            <person name="Bhonagiri V."/>
            <person name="Nash W.E."/>
            <person name="Warren W."/>
            <person name="Chinwalla A."/>
            <person name="Mardis E.R."/>
            <person name="Wilson R.K."/>
        </authorList>
    </citation>
    <scope>NUCLEOTIDE SEQUENCE [LARGE SCALE GENOMIC DNA]</scope>
    <source>
        <strain evidence="1 2">NJ9703</strain>
    </source>
</reference>
<sequence length="62" mass="6811">MMFPCVLLGGKAADCACGHGRYCIADWFIFRYGLKGAGRLKADVSDGLVVVMWNNLFIRLGL</sequence>
<organism evidence="1 2">
    <name type="scientific">Neisseria subflava NJ9703</name>
    <dbReference type="NCBI Taxonomy" id="546268"/>
    <lineage>
        <taxon>Bacteria</taxon>
        <taxon>Pseudomonadati</taxon>
        <taxon>Pseudomonadota</taxon>
        <taxon>Betaproteobacteria</taxon>
        <taxon>Neisseriales</taxon>
        <taxon>Neisseriaceae</taxon>
        <taxon>Neisseria</taxon>
    </lineage>
</organism>
<gene>
    <name evidence="1" type="ORF">NEISUBOT_05415</name>
</gene>
<evidence type="ECO:0000313" key="1">
    <source>
        <dbReference type="EMBL" id="EFC51084.1"/>
    </source>
</evidence>
<evidence type="ECO:0000313" key="2">
    <source>
        <dbReference type="Proteomes" id="UP000004621"/>
    </source>
</evidence>
<comment type="caution">
    <text evidence="1">The sequence shown here is derived from an EMBL/GenBank/DDBJ whole genome shotgun (WGS) entry which is preliminary data.</text>
</comment>
<dbReference type="AlphaFoldDB" id="A0A9W5INS7"/>
<accession>A0A9W5INS7</accession>
<dbReference type="Proteomes" id="UP000004621">
    <property type="component" value="Unassembled WGS sequence"/>
</dbReference>
<dbReference type="EMBL" id="ACEO02000014">
    <property type="protein sequence ID" value="EFC51084.1"/>
    <property type="molecule type" value="Genomic_DNA"/>
</dbReference>
<name>A0A9W5INS7_NEISU</name>
<protein>
    <recommendedName>
        <fullName evidence="3">YeeE/YedE protein</fullName>
    </recommendedName>
</protein>
<evidence type="ECO:0008006" key="3">
    <source>
        <dbReference type="Google" id="ProtNLM"/>
    </source>
</evidence>